<evidence type="ECO:0000259" key="4">
    <source>
        <dbReference type="PROSITE" id="PS50222"/>
    </source>
</evidence>
<reference evidence="7" key="1">
    <citation type="submission" date="2016-06" db="UniProtKB">
        <authorList>
            <consortium name="WormBaseParasite"/>
        </authorList>
    </citation>
    <scope>IDENTIFICATION</scope>
</reference>
<evidence type="ECO:0000313" key="5">
    <source>
        <dbReference type="EMBL" id="VDP09816.1"/>
    </source>
</evidence>
<dbReference type="InterPro" id="IPR018247">
    <property type="entry name" value="EF_Hand_1_Ca_BS"/>
</dbReference>
<dbReference type="InterPro" id="IPR002048">
    <property type="entry name" value="EF_hand_dom"/>
</dbReference>
<dbReference type="PROSITE" id="PS00018">
    <property type="entry name" value="EF_HAND_1"/>
    <property type="match status" value="1"/>
</dbReference>
<dbReference type="SUPFAM" id="SSF47473">
    <property type="entry name" value="EF-hand"/>
    <property type="match status" value="1"/>
</dbReference>
<evidence type="ECO:0000313" key="7">
    <source>
        <dbReference type="WBParaSite" id="SBAD_0000659601-mRNA-1"/>
    </source>
</evidence>
<keyword evidence="1" id="KW-0479">Metal-binding</keyword>
<dbReference type="CDD" id="cd00051">
    <property type="entry name" value="EFh"/>
    <property type="match status" value="1"/>
</dbReference>
<dbReference type="AlphaFoldDB" id="A0A183IRV2"/>
<dbReference type="EMBL" id="UZAM01009677">
    <property type="protein sequence ID" value="VDP09816.1"/>
    <property type="molecule type" value="Genomic_DNA"/>
</dbReference>
<dbReference type="GO" id="GO:0005509">
    <property type="term" value="F:calcium ion binding"/>
    <property type="evidence" value="ECO:0007669"/>
    <property type="project" value="InterPro"/>
</dbReference>
<gene>
    <name evidence="5" type="ORF">SBAD_LOCUS6349</name>
</gene>
<dbReference type="PANTHER" id="PTHR23055:SF167">
    <property type="entry name" value="EF-HAND DOMAIN-CONTAINING PROTEIN"/>
    <property type="match status" value="1"/>
</dbReference>
<dbReference type="PROSITE" id="PS50222">
    <property type="entry name" value="EF_HAND_2"/>
    <property type="match status" value="1"/>
</dbReference>
<dbReference type="InterPro" id="IPR011992">
    <property type="entry name" value="EF-hand-dom_pair"/>
</dbReference>
<protein>
    <submittedName>
        <fullName evidence="7">EF-hand domain-containing protein</fullName>
    </submittedName>
</protein>
<sequence length="184" mass="20916">MNSGGVSAWKDIYASEIDLGINCYRPQSIQHLADLTKFSRKEIQMIYRGFKQGSPNGLVSADQFKEIYSQFFTRGDSTHYASLVFNSFDHDRGSGRIRFEFVQALSIVSRGSLEEKLKWVFKLYDVDGDGLLTRPDLEKLISSVYALLGKRVDPPVTHKELQEHVDDFLTVMAQLDAFSRSPQP</sequence>
<dbReference type="PANTHER" id="PTHR23055">
    <property type="entry name" value="CALCIUM BINDING PROTEINS"/>
    <property type="match status" value="1"/>
</dbReference>
<evidence type="ECO:0000256" key="2">
    <source>
        <dbReference type="ARBA" id="ARBA00022737"/>
    </source>
</evidence>
<keyword evidence="6" id="KW-1185">Reference proteome</keyword>
<dbReference type="InterPro" id="IPR028846">
    <property type="entry name" value="Recoverin"/>
</dbReference>
<feature type="domain" description="EF-hand" evidence="4">
    <location>
        <begin position="112"/>
        <end position="147"/>
    </location>
</feature>
<dbReference type="PRINTS" id="PR00450">
    <property type="entry name" value="RECOVERIN"/>
</dbReference>
<evidence type="ECO:0000256" key="1">
    <source>
        <dbReference type="ARBA" id="ARBA00022723"/>
    </source>
</evidence>
<reference evidence="5 6" key="2">
    <citation type="submission" date="2018-11" db="EMBL/GenBank/DDBJ databases">
        <authorList>
            <consortium name="Pathogen Informatics"/>
        </authorList>
    </citation>
    <scope>NUCLEOTIDE SEQUENCE [LARGE SCALE GENOMIC DNA]</scope>
</reference>
<dbReference type="Proteomes" id="UP000270296">
    <property type="component" value="Unassembled WGS sequence"/>
</dbReference>
<dbReference type="OrthoDB" id="191686at2759"/>
<evidence type="ECO:0000313" key="6">
    <source>
        <dbReference type="Proteomes" id="UP000270296"/>
    </source>
</evidence>
<proteinExistence type="predicted"/>
<dbReference type="Gene3D" id="1.10.238.10">
    <property type="entry name" value="EF-hand"/>
    <property type="match status" value="1"/>
</dbReference>
<accession>A0A183IRV2</accession>
<dbReference type="WBParaSite" id="SBAD_0000659601-mRNA-1">
    <property type="protein sequence ID" value="SBAD_0000659601-mRNA-1"/>
    <property type="gene ID" value="SBAD_0000659601"/>
</dbReference>
<evidence type="ECO:0000256" key="3">
    <source>
        <dbReference type="ARBA" id="ARBA00022837"/>
    </source>
</evidence>
<keyword evidence="2" id="KW-0677">Repeat</keyword>
<name>A0A183IRV2_9BILA</name>
<keyword evidence="3" id="KW-0106">Calcium</keyword>
<organism evidence="7">
    <name type="scientific">Soboliphyme baturini</name>
    <dbReference type="NCBI Taxonomy" id="241478"/>
    <lineage>
        <taxon>Eukaryota</taxon>
        <taxon>Metazoa</taxon>
        <taxon>Ecdysozoa</taxon>
        <taxon>Nematoda</taxon>
        <taxon>Enoplea</taxon>
        <taxon>Dorylaimia</taxon>
        <taxon>Dioctophymatida</taxon>
        <taxon>Dioctophymatoidea</taxon>
        <taxon>Soboliphymatidae</taxon>
        <taxon>Soboliphyme</taxon>
    </lineage>
</organism>
<dbReference type="SMART" id="SM00054">
    <property type="entry name" value="EFh"/>
    <property type="match status" value="1"/>
</dbReference>